<name>A0A8J3AY43_9BURK</name>
<reference evidence="9" key="1">
    <citation type="journal article" date="2014" name="Int. J. Syst. Evol. Microbiol.">
        <title>Complete genome sequence of Corynebacterium casei LMG S-19264T (=DSM 44701T), isolated from a smear-ripened cheese.</title>
        <authorList>
            <consortium name="US DOE Joint Genome Institute (JGI-PGF)"/>
            <person name="Walter F."/>
            <person name="Albersmeier A."/>
            <person name="Kalinowski J."/>
            <person name="Ruckert C."/>
        </authorList>
    </citation>
    <scope>NUCLEOTIDE SEQUENCE</scope>
    <source>
        <strain evidence="9">CCM 7664</strain>
    </source>
</reference>
<keyword evidence="4" id="KW-0456">Lyase</keyword>
<comment type="cofactor">
    <cofactor evidence="1 6">
        <name>pyridoxal 5'-phosphate</name>
        <dbReference type="ChEBI" id="CHEBI:597326"/>
    </cofactor>
</comment>
<dbReference type="SUPFAM" id="SSF53686">
    <property type="entry name" value="Tryptophan synthase beta subunit-like PLP-dependent enzymes"/>
    <property type="match status" value="1"/>
</dbReference>
<reference evidence="9" key="2">
    <citation type="submission" date="2020-09" db="EMBL/GenBank/DDBJ databases">
        <authorList>
            <person name="Sun Q."/>
            <person name="Sedlacek I."/>
        </authorList>
    </citation>
    <scope>NUCLEOTIDE SEQUENCE</scope>
    <source>
        <strain evidence="9">CCM 7664</strain>
    </source>
</reference>
<dbReference type="InterPro" id="IPR037158">
    <property type="entry name" value="Thr_synth_N_sf"/>
</dbReference>
<dbReference type="InterPro" id="IPR004450">
    <property type="entry name" value="Thr_synthase-like"/>
</dbReference>
<proteinExistence type="inferred from homology"/>
<dbReference type="GO" id="GO:0009088">
    <property type="term" value="P:threonine biosynthetic process"/>
    <property type="evidence" value="ECO:0007669"/>
    <property type="project" value="UniProtKB-UniRule"/>
</dbReference>
<dbReference type="InterPro" id="IPR051166">
    <property type="entry name" value="Threonine_Synthase"/>
</dbReference>
<gene>
    <name evidence="9" type="primary">thrC</name>
    <name evidence="9" type="ORF">GCM10011430_03460</name>
</gene>
<evidence type="ECO:0000256" key="4">
    <source>
        <dbReference type="ARBA" id="ARBA00023239"/>
    </source>
</evidence>
<evidence type="ECO:0000256" key="5">
    <source>
        <dbReference type="NCBIfam" id="TIGR00260"/>
    </source>
</evidence>
<evidence type="ECO:0000259" key="7">
    <source>
        <dbReference type="Pfam" id="PF00291"/>
    </source>
</evidence>
<dbReference type="CDD" id="cd01560">
    <property type="entry name" value="Thr-synth_2"/>
    <property type="match status" value="1"/>
</dbReference>
<dbReference type="GO" id="GO:0004795">
    <property type="term" value="F:threonine synthase activity"/>
    <property type="evidence" value="ECO:0007669"/>
    <property type="project" value="UniProtKB-UniRule"/>
</dbReference>
<organism evidence="9 10">
    <name type="scientific">Oxalicibacterium solurbis</name>
    <dbReference type="NCBI Taxonomy" id="69280"/>
    <lineage>
        <taxon>Bacteria</taxon>
        <taxon>Pseudomonadati</taxon>
        <taxon>Pseudomonadota</taxon>
        <taxon>Betaproteobacteria</taxon>
        <taxon>Burkholderiales</taxon>
        <taxon>Oxalobacteraceae</taxon>
        <taxon>Oxalicibacterium</taxon>
    </lineage>
</organism>
<evidence type="ECO:0000313" key="9">
    <source>
        <dbReference type="EMBL" id="GGI53172.1"/>
    </source>
</evidence>
<dbReference type="PANTHER" id="PTHR42690">
    <property type="entry name" value="THREONINE SYNTHASE FAMILY MEMBER"/>
    <property type="match status" value="1"/>
</dbReference>
<dbReference type="PANTHER" id="PTHR42690:SF1">
    <property type="entry name" value="THREONINE SYNTHASE-LIKE 2"/>
    <property type="match status" value="1"/>
</dbReference>
<keyword evidence="3 6" id="KW-0663">Pyridoxal phosphate</keyword>
<evidence type="ECO:0000256" key="6">
    <source>
        <dbReference type="PIRSR" id="PIRSR604450-51"/>
    </source>
</evidence>
<dbReference type="Proteomes" id="UP000627205">
    <property type="component" value="Unassembled WGS sequence"/>
</dbReference>
<dbReference type="Pfam" id="PF14821">
    <property type="entry name" value="Thr_synth_N"/>
    <property type="match status" value="1"/>
</dbReference>
<sequence>MTWWPGVVIVSAQEKPERSDASSYNVGLLSLSNTSSDMQYISTRGEAAAQSFSQILLGGLAPDGGLYLPADYPQVTGAELDAWRTLSYADLAYEVLKKFATDIPDADLHALAHKTYTADIYRNARHGEDASRITPLRLVEENSGAKIMLQALSNGPTLAFKDMAMQLLGNLFEYALAKQHAELNIFGATSGDTGSAAEYAMRGKKGIRVFMLSPHKKMSAFQTAQMFSLQDPNIFNIAVEGVFDDCQDMVKAVSNDLAFKEKQKIGTVNSINWARVVAQVIYYFRGYLTATTSNDQKVSFTVPSGNFGNVCAGHIARMMGLPIDKLVVATNENDVLDEFFRTGVYRTRKSAETYHTSSPSMDISKASNFERFVYDLLGRDGDRVRALFRKVETHGGFDLSGKPGSDGDEFKRVVEFGFVSGKSTHDDRIATIRDLQEKHGLMIDTHTADGVKVARENLTPGTTMIVLETALPAKFNETIREALGRDAERPAGFENIESLPQRFDVMPADVEKMKAYISARTGL</sequence>
<evidence type="ECO:0000256" key="3">
    <source>
        <dbReference type="ARBA" id="ARBA00022898"/>
    </source>
</evidence>
<dbReference type="Gene3D" id="3.90.1380.10">
    <property type="entry name" value="Threonine synthase, N-terminal domain"/>
    <property type="match status" value="1"/>
</dbReference>
<comment type="caution">
    <text evidence="9">The sequence shown here is derived from an EMBL/GenBank/DDBJ whole genome shotgun (WGS) entry which is preliminary data.</text>
</comment>
<dbReference type="EC" id="4.2.3.1" evidence="5"/>
<comment type="similarity">
    <text evidence="2">Belongs to the threonine synthase family.</text>
</comment>
<dbReference type="InterPro" id="IPR036052">
    <property type="entry name" value="TrpB-like_PALP_sf"/>
</dbReference>
<accession>A0A8J3AY43</accession>
<keyword evidence="10" id="KW-1185">Reference proteome</keyword>
<dbReference type="Pfam" id="PF00291">
    <property type="entry name" value="PALP"/>
    <property type="match status" value="1"/>
</dbReference>
<dbReference type="Pfam" id="PF24857">
    <property type="entry name" value="THR4_C"/>
    <property type="match status" value="1"/>
</dbReference>
<dbReference type="InterPro" id="IPR029144">
    <property type="entry name" value="Thr_synth_N"/>
</dbReference>
<dbReference type="EMBL" id="BMDP01000001">
    <property type="protein sequence ID" value="GGI53172.1"/>
    <property type="molecule type" value="Genomic_DNA"/>
</dbReference>
<dbReference type="NCBIfam" id="TIGR00260">
    <property type="entry name" value="thrC"/>
    <property type="match status" value="1"/>
</dbReference>
<evidence type="ECO:0000256" key="1">
    <source>
        <dbReference type="ARBA" id="ARBA00001933"/>
    </source>
</evidence>
<evidence type="ECO:0000259" key="8">
    <source>
        <dbReference type="Pfam" id="PF14821"/>
    </source>
</evidence>
<evidence type="ECO:0000313" key="10">
    <source>
        <dbReference type="Proteomes" id="UP000627205"/>
    </source>
</evidence>
<dbReference type="InterPro" id="IPR001926">
    <property type="entry name" value="TrpB-like_PALP"/>
</dbReference>
<feature type="domain" description="Tryptophan synthase beta chain-like PALP" evidence="7">
    <location>
        <begin position="132"/>
        <end position="385"/>
    </location>
</feature>
<dbReference type="AlphaFoldDB" id="A0A8J3AY43"/>
<feature type="domain" description="Threonine synthase N-terminal" evidence="8">
    <location>
        <begin position="39"/>
        <end position="116"/>
    </location>
</feature>
<dbReference type="Gene3D" id="3.40.50.1100">
    <property type="match status" value="2"/>
</dbReference>
<feature type="modified residue" description="N6-(pyridoxal phosphate)lysine" evidence="6">
    <location>
        <position position="161"/>
    </location>
</feature>
<evidence type="ECO:0000256" key="2">
    <source>
        <dbReference type="ARBA" id="ARBA00005517"/>
    </source>
</evidence>
<protein>
    <recommendedName>
        <fullName evidence="5">Threonine synthase</fullName>
        <ecNumber evidence="5">4.2.3.1</ecNumber>
    </recommendedName>
</protein>